<organism evidence="1 2">
    <name type="scientific">Lachnoclostridium phytofermentans (strain ATCC 700394 / DSM 18823 / ISDg)</name>
    <name type="common">Clostridium phytofermentans</name>
    <dbReference type="NCBI Taxonomy" id="357809"/>
    <lineage>
        <taxon>Bacteria</taxon>
        <taxon>Bacillati</taxon>
        <taxon>Bacillota</taxon>
        <taxon>Clostridia</taxon>
        <taxon>Lachnospirales</taxon>
        <taxon>Lachnospiraceae</taxon>
    </lineage>
</organism>
<accession>A9KM31</accession>
<evidence type="ECO:0000313" key="2">
    <source>
        <dbReference type="Proteomes" id="UP000000370"/>
    </source>
</evidence>
<reference evidence="2" key="1">
    <citation type="submission" date="2007-11" db="EMBL/GenBank/DDBJ databases">
        <title>Complete genome sequence of Clostridium phytofermentans ISDg.</title>
        <authorList>
            <person name="Leschine S.B."/>
            <person name="Warnick T.A."/>
            <person name="Blanchard J.L."/>
            <person name="Schnell D.J."/>
            <person name="Petit E.L."/>
            <person name="LaTouf W.G."/>
            <person name="Copeland A."/>
            <person name="Lucas S."/>
            <person name="Lapidus A."/>
            <person name="Barry K."/>
            <person name="Glavina del Rio T."/>
            <person name="Dalin E."/>
            <person name="Tice H."/>
            <person name="Pitluck S."/>
            <person name="Kiss H."/>
            <person name="Brettin T."/>
            <person name="Bruce D."/>
            <person name="Detter J.C."/>
            <person name="Han C."/>
            <person name="Kuske C."/>
            <person name="Schmutz J."/>
            <person name="Larimer F."/>
            <person name="Land M."/>
            <person name="Hauser L."/>
            <person name="Kyrpides N."/>
            <person name="Kim E.A."/>
            <person name="Richardson P."/>
        </authorList>
    </citation>
    <scope>NUCLEOTIDE SEQUENCE [LARGE SCALE GENOMIC DNA]</scope>
    <source>
        <strain evidence="2">ATCC 700394 / DSM 18823 / ISDg</strain>
    </source>
</reference>
<dbReference type="AlphaFoldDB" id="A9KM31"/>
<dbReference type="KEGG" id="cpy:Cphy_0994"/>
<keyword evidence="2" id="KW-1185">Reference proteome</keyword>
<dbReference type="Gene3D" id="3.40.50.360">
    <property type="match status" value="1"/>
</dbReference>
<dbReference type="Proteomes" id="UP000000370">
    <property type="component" value="Chromosome"/>
</dbReference>
<sequence length="94" mass="10580">MKNEEVVVISDDGTIKDCIGCFGCWLKPPGLCVLKDNYQTMGALLGATSSLLIISKCTYGTYSPFIRNVLDRSLPYIHPDFTKREGEIHHKLRF</sequence>
<evidence type="ECO:0008006" key="3">
    <source>
        <dbReference type="Google" id="ProtNLM"/>
    </source>
</evidence>
<dbReference type="HOGENOM" id="CLU_2381142_0_0_9"/>
<evidence type="ECO:0000313" key="1">
    <source>
        <dbReference type="EMBL" id="ABX41374.1"/>
    </source>
</evidence>
<name>A9KM31_LACP7</name>
<dbReference type="eggNOG" id="COG0655">
    <property type="taxonomic scope" value="Bacteria"/>
</dbReference>
<proteinExistence type="predicted"/>
<dbReference type="SUPFAM" id="SSF52218">
    <property type="entry name" value="Flavoproteins"/>
    <property type="match status" value="1"/>
</dbReference>
<dbReference type="InterPro" id="IPR029039">
    <property type="entry name" value="Flavoprotein-like_sf"/>
</dbReference>
<dbReference type="OrthoDB" id="9805976at2"/>
<protein>
    <recommendedName>
        <fullName evidence="3">Flavodoxin family protein</fullName>
    </recommendedName>
</protein>
<gene>
    <name evidence="1" type="ordered locus">Cphy_0994</name>
</gene>
<dbReference type="RefSeq" id="WP_012199020.1">
    <property type="nucleotide sequence ID" value="NC_010001.1"/>
</dbReference>
<dbReference type="EMBL" id="CP000885">
    <property type="protein sequence ID" value="ABX41374.1"/>
    <property type="molecule type" value="Genomic_DNA"/>
</dbReference>
<dbReference type="STRING" id="357809.Cphy_0994"/>